<gene>
    <name evidence="1" type="ORF">FEM03_23065</name>
</gene>
<sequence length="71" mass="7968">MYWNDLPREVASLVDGEIAGHTGRAVIPEAVGRSGSDIRVYLQPGFNRYEYGVRPRRFTDTTGPLHEVSPH</sequence>
<evidence type="ECO:0000313" key="2">
    <source>
        <dbReference type="Proteomes" id="UP000306196"/>
    </source>
</evidence>
<reference evidence="1 2" key="1">
    <citation type="submission" date="2019-05" db="EMBL/GenBank/DDBJ databases">
        <title>Verrucobacter flavum gen. nov., sp. nov. a new member of the family Verrucomicrobiaceae.</title>
        <authorList>
            <person name="Szuroczki S."/>
            <person name="Abbaszade G."/>
            <person name="Szabo A."/>
            <person name="Felfoldi T."/>
            <person name="Schumann P."/>
            <person name="Boka K."/>
            <person name="Keki Z."/>
            <person name="Toumi M."/>
            <person name="Toth E."/>
        </authorList>
    </citation>
    <scope>NUCLEOTIDE SEQUENCE [LARGE SCALE GENOMIC DNA]</scope>
    <source>
        <strain evidence="1 2">MG-N-17</strain>
    </source>
</reference>
<name>A0A5R8K7S4_9BACT</name>
<organism evidence="1 2">
    <name type="scientific">Phragmitibacter flavus</name>
    <dbReference type="NCBI Taxonomy" id="2576071"/>
    <lineage>
        <taxon>Bacteria</taxon>
        <taxon>Pseudomonadati</taxon>
        <taxon>Verrucomicrobiota</taxon>
        <taxon>Verrucomicrobiia</taxon>
        <taxon>Verrucomicrobiales</taxon>
        <taxon>Verrucomicrobiaceae</taxon>
        <taxon>Phragmitibacter</taxon>
    </lineage>
</organism>
<proteinExistence type="predicted"/>
<dbReference type="EMBL" id="VAUV01000026">
    <property type="protein sequence ID" value="TLD68386.1"/>
    <property type="molecule type" value="Genomic_DNA"/>
</dbReference>
<dbReference type="AlphaFoldDB" id="A0A5R8K7S4"/>
<keyword evidence="2" id="KW-1185">Reference proteome</keyword>
<evidence type="ECO:0000313" key="1">
    <source>
        <dbReference type="EMBL" id="TLD68386.1"/>
    </source>
</evidence>
<protein>
    <submittedName>
        <fullName evidence="1">Uncharacterized protein</fullName>
    </submittedName>
</protein>
<dbReference type="RefSeq" id="WP_138088678.1">
    <property type="nucleotide sequence ID" value="NZ_VAUV01000026.1"/>
</dbReference>
<accession>A0A5R8K7S4</accession>
<comment type="caution">
    <text evidence="1">The sequence shown here is derived from an EMBL/GenBank/DDBJ whole genome shotgun (WGS) entry which is preliminary data.</text>
</comment>
<dbReference type="Proteomes" id="UP000306196">
    <property type="component" value="Unassembled WGS sequence"/>
</dbReference>